<keyword evidence="4 8" id="KW-0418">Kinase</keyword>
<sequence>MSIMKNFEGLKIPFEKIDAATEKFKTCIGRGGYGWVYKGVLSIDGKDTTVAVKRLNEQFGQGLKEFLTEIQLLSGQEHPNLISLLGYCDEGKEKIIIYEYAARGSLDRYIRHNRAESSTSLTWLERLKICADAARGLDHLHNHIGGHRTIIHRDIKSSNILIDENWVAKISDLGLSKLSVTGFDMSLIVSNGCGTYGYCEPEYYTSGVVTKKSDVYSFGIVLFEVLCGRLCITEPDNGFILSGDSVKKCYNKGNLVEIIDPSLREHMGSYSMTRFSQIAYRCLLDDREQRLSMDIVAKELEEMLNFHVALAYDLEENEEYINEYWEKKLPDEYERYIEMSDIPLNYTTKKELYLIFRHGFLANNGQLWFSTCKSTFGICSILPATHVLSEDSSYKSLETLSLPESRFKEVKKIGTYRYYLFTFRLETFMFSPDECKYACYLVFKLEADHVLSDDGPIFETDYKLSGNVINITITPKKPNEESGSSKSIEGGPGMSKHNYADLERSWVEKRDDGWLEARLTKPLLKRDLENVKELRLGLFKIKGGSLIWMIVEGIEFRPVVADNNGWIISSG</sequence>
<reference evidence="8" key="1">
    <citation type="journal article" date="2019" name="Sci. Rep.">
        <title>Draft genome of Tanacetum cinerariifolium, the natural source of mosquito coil.</title>
        <authorList>
            <person name="Yamashiro T."/>
            <person name="Shiraishi A."/>
            <person name="Satake H."/>
            <person name="Nakayama K."/>
        </authorList>
    </citation>
    <scope>NUCLEOTIDE SEQUENCE</scope>
</reference>
<keyword evidence="3" id="KW-0547">Nucleotide-binding</keyword>
<dbReference type="SMART" id="SM00220">
    <property type="entry name" value="S_TKc"/>
    <property type="match status" value="1"/>
</dbReference>
<evidence type="ECO:0000256" key="6">
    <source>
        <dbReference type="SAM" id="MobiDB-lite"/>
    </source>
</evidence>
<dbReference type="Gene3D" id="3.30.200.20">
    <property type="entry name" value="Phosphorylase Kinase, domain 1"/>
    <property type="match status" value="1"/>
</dbReference>
<keyword evidence="5" id="KW-0067">ATP-binding</keyword>
<protein>
    <submittedName>
        <fullName evidence="8">Serine-threonine/tyrosine-protein kinase catalytic domain-containing protein</fullName>
    </submittedName>
</protein>
<dbReference type="Pfam" id="PF14299">
    <property type="entry name" value="PP2"/>
    <property type="match status" value="1"/>
</dbReference>
<evidence type="ECO:0000259" key="7">
    <source>
        <dbReference type="PROSITE" id="PS50011"/>
    </source>
</evidence>
<dbReference type="GO" id="GO:0009506">
    <property type="term" value="C:plasmodesma"/>
    <property type="evidence" value="ECO:0007669"/>
    <property type="project" value="TreeGrafter"/>
</dbReference>
<comment type="caution">
    <text evidence="8">The sequence shown here is derived from an EMBL/GenBank/DDBJ whole genome shotgun (WGS) entry which is preliminary data.</text>
</comment>
<dbReference type="PANTHER" id="PTHR27003:SF361">
    <property type="entry name" value="PROTEIN KINASE DOMAIN-CONTAINING PROTEIN"/>
    <property type="match status" value="1"/>
</dbReference>
<dbReference type="InterPro" id="IPR011009">
    <property type="entry name" value="Kinase-like_dom_sf"/>
</dbReference>
<feature type="domain" description="Protein kinase" evidence="7">
    <location>
        <begin position="22"/>
        <end position="310"/>
    </location>
</feature>
<dbReference type="InterPro" id="IPR001245">
    <property type="entry name" value="Ser-Thr/Tyr_kinase_cat_dom"/>
</dbReference>
<dbReference type="GO" id="GO:0005886">
    <property type="term" value="C:plasma membrane"/>
    <property type="evidence" value="ECO:0007669"/>
    <property type="project" value="TreeGrafter"/>
</dbReference>
<dbReference type="PROSITE" id="PS50011">
    <property type="entry name" value="PROTEIN_KINASE_DOM"/>
    <property type="match status" value="1"/>
</dbReference>
<dbReference type="InterPro" id="IPR008271">
    <property type="entry name" value="Ser/Thr_kinase_AS"/>
</dbReference>
<evidence type="ECO:0000313" key="8">
    <source>
        <dbReference type="EMBL" id="GEY93115.1"/>
    </source>
</evidence>
<feature type="region of interest" description="Disordered" evidence="6">
    <location>
        <begin position="475"/>
        <end position="495"/>
    </location>
</feature>
<dbReference type="SUPFAM" id="SSF56112">
    <property type="entry name" value="Protein kinase-like (PK-like)"/>
    <property type="match status" value="1"/>
</dbReference>
<accession>A0A699I4S2</accession>
<gene>
    <name evidence="8" type="ORF">Tci_465089</name>
</gene>
<organism evidence="8">
    <name type="scientific">Tanacetum cinerariifolium</name>
    <name type="common">Dalmatian daisy</name>
    <name type="synonym">Chrysanthemum cinerariifolium</name>
    <dbReference type="NCBI Taxonomy" id="118510"/>
    <lineage>
        <taxon>Eukaryota</taxon>
        <taxon>Viridiplantae</taxon>
        <taxon>Streptophyta</taxon>
        <taxon>Embryophyta</taxon>
        <taxon>Tracheophyta</taxon>
        <taxon>Spermatophyta</taxon>
        <taxon>Magnoliopsida</taxon>
        <taxon>eudicotyledons</taxon>
        <taxon>Gunneridae</taxon>
        <taxon>Pentapetalae</taxon>
        <taxon>asterids</taxon>
        <taxon>campanulids</taxon>
        <taxon>Asterales</taxon>
        <taxon>Asteraceae</taxon>
        <taxon>Asteroideae</taxon>
        <taxon>Anthemideae</taxon>
        <taxon>Anthemidinae</taxon>
        <taxon>Tanacetum</taxon>
    </lineage>
</organism>
<dbReference type="FunFam" id="3.30.200.20:FF:000039">
    <property type="entry name" value="receptor-like protein kinase FERONIA"/>
    <property type="match status" value="1"/>
</dbReference>
<dbReference type="InterPro" id="IPR025886">
    <property type="entry name" value="PP2-like"/>
</dbReference>
<dbReference type="InterPro" id="IPR000719">
    <property type="entry name" value="Prot_kinase_dom"/>
</dbReference>
<keyword evidence="1" id="KW-0723">Serine/threonine-protein kinase</keyword>
<evidence type="ECO:0000256" key="2">
    <source>
        <dbReference type="ARBA" id="ARBA00022679"/>
    </source>
</evidence>
<evidence type="ECO:0000256" key="5">
    <source>
        <dbReference type="ARBA" id="ARBA00022840"/>
    </source>
</evidence>
<evidence type="ECO:0000256" key="1">
    <source>
        <dbReference type="ARBA" id="ARBA00022527"/>
    </source>
</evidence>
<dbReference type="EMBL" id="BKCJ010223628">
    <property type="protein sequence ID" value="GEY93115.1"/>
    <property type="molecule type" value="Genomic_DNA"/>
</dbReference>
<dbReference type="GO" id="GO:0005524">
    <property type="term" value="F:ATP binding"/>
    <property type="evidence" value="ECO:0007669"/>
    <property type="project" value="UniProtKB-KW"/>
</dbReference>
<dbReference type="PANTHER" id="PTHR27003">
    <property type="entry name" value="OS07G0166700 PROTEIN"/>
    <property type="match status" value="1"/>
</dbReference>
<dbReference type="GO" id="GO:0004714">
    <property type="term" value="F:transmembrane receptor protein tyrosine kinase activity"/>
    <property type="evidence" value="ECO:0007669"/>
    <property type="project" value="InterPro"/>
</dbReference>
<dbReference type="Gene3D" id="1.10.510.10">
    <property type="entry name" value="Transferase(Phosphotransferase) domain 1"/>
    <property type="match status" value="1"/>
</dbReference>
<dbReference type="GO" id="GO:0004674">
    <property type="term" value="F:protein serine/threonine kinase activity"/>
    <property type="evidence" value="ECO:0007669"/>
    <property type="project" value="UniProtKB-KW"/>
</dbReference>
<dbReference type="Pfam" id="PF07714">
    <property type="entry name" value="PK_Tyr_Ser-Thr"/>
    <property type="match status" value="1"/>
</dbReference>
<dbReference type="PROSITE" id="PS00108">
    <property type="entry name" value="PROTEIN_KINASE_ST"/>
    <property type="match status" value="1"/>
</dbReference>
<dbReference type="InterPro" id="IPR045272">
    <property type="entry name" value="ANXUR1/2-like"/>
</dbReference>
<evidence type="ECO:0000256" key="3">
    <source>
        <dbReference type="ARBA" id="ARBA00022741"/>
    </source>
</evidence>
<keyword evidence="2" id="KW-0808">Transferase</keyword>
<proteinExistence type="predicted"/>
<dbReference type="AlphaFoldDB" id="A0A699I4S2"/>
<name>A0A699I4S2_TANCI</name>
<evidence type="ECO:0000256" key="4">
    <source>
        <dbReference type="ARBA" id="ARBA00022777"/>
    </source>
</evidence>